<dbReference type="OrthoDB" id="851957at2759"/>
<evidence type="ECO:0000256" key="5">
    <source>
        <dbReference type="SAM" id="MobiDB-lite"/>
    </source>
</evidence>
<name>A0A2G2V9P0_CAPBA</name>
<proteinExistence type="predicted"/>
<sequence>MENDNWIIVGEGTDKLEVKEDDECFYWQHLLLYDHVTNGSLHDVLYFANDRSELLTWNAQVKVYLGTARALEYLHEVCLHFVVHRNFKSTNILLDKELNLHLLDCGLAALTPNIKCQASASSPMENGDASLCRLFSPWRGKNKKATPLRERQRGEARRGGDKGEARRGGDKGDAF</sequence>
<accession>A0A2G2V9P0</accession>
<dbReference type="PANTHER" id="PTHR47985:SF4">
    <property type="entry name" value="SERINE_THREONINE-PROTEIN KINASE PBL27"/>
    <property type="match status" value="1"/>
</dbReference>
<keyword evidence="2" id="KW-0723">Serine/threonine-protein kinase</keyword>
<feature type="compositionally biased region" description="Basic and acidic residues" evidence="5">
    <location>
        <begin position="147"/>
        <end position="175"/>
    </location>
</feature>
<gene>
    <name evidence="7" type="ORF">CQW23_30705</name>
</gene>
<keyword evidence="2" id="KW-0808">Transferase</keyword>
<dbReference type="GO" id="GO:0005524">
    <property type="term" value="F:ATP binding"/>
    <property type="evidence" value="ECO:0007669"/>
    <property type="project" value="InterPro"/>
</dbReference>
<keyword evidence="3" id="KW-0472">Membrane</keyword>
<evidence type="ECO:0000313" key="7">
    <source>
        <dbReference type="EMBL" id="PHT29693.1"/>
    </source>
</evidence>
<dbReference type="Pfam" id="PF00069">
    <property type="entry name" value="Pkinase"/>
    <property type="match status" value="1"/>
</dbReference>
<comment type="subcellular location">
    <subcellularLocation>
        <location evidence="1">Cell membrane</location>
        <topology evidence="1">Lipid-anchor</topology>
    </subcellularLocation>
</comment>
<reference evidence="7 8" key="1">
    <citation type="journal article" date="2017" name="Genome Biol.">
        <title>New reference genome sequences of hot pepper reveal the massive evolution of plant disease-resistance genes by retroduplication.</title>
        <authorList>
            <person name="Kim S."/>
            <person name="Park J."/>
            <person name="Yeom S.I."/>
            <person name="Kim Y.M."/>
            <person name="Seo E."/>
            <person name="Kim K.T."/>
            <person name="Kim M.S."/>
            <person name="Lee J.M."/>
            <person name="Cheong K."/>
            <person name="Shin H.S."/>
            <person name="Kim S.B."/>
            <person name="Han K."/>
            <person name="Lee J."/>
            <person name="Park M."/>
            <person name="Lee H.A."/>
            <person name="Lee H.Y."/>
            <person name="Lee Y."/>
            <person name="Oh S."/>
            <person name="Lee J.H."/>
            <person name="Choi E."/>
            <person name="Choi E."/>
            <person name="Lee S.E."/>
            <person name="Jeon J."/>
            <person name="Kim H."/>
            <person name="Choi G."/>
            <person name="Song H."/>
            <person name="Lee J."/>
            <person name="Lee S.C."/>
            <person name="Kwon J.K."/>
            <person name="Lee H.Y."/>
            <person name="Koo N."/>
            <person name="Hong Y."/>
            <person name="Kim R.W."/>
            <person name="Kang W.H."/>
            <person name="Huh J.H."/>
            <person name="Kang B.C."/>
            <person name="Yang T.J."/>
            <person name="Lee Y.H."/>
            <person name="Bennetzen J.L."/>
            <person name="Choi D."/>
        </authorList>
    </citation>
    <scope>NUCLEOTIDE SEQUENCE [LARGE SCALE GENOMIC DNA]</scope>
    <source>
        <strain evidence="8">cv. PBC81</strain>
    </source>
</reference>
<keyword evidence="8" id="KW-1185">Reference proteome</keyword>
<dbReference type="EMBL" id="MLFT02000085">
    <property type="protein sequence ID" value="PHT29693.1"/>
    <property type="molecule type" value="Genomic_DNA"/>
</dbReference>
<reference evidence="8" key="2">
    <citation type="journal article" date="2017" name="J. Anim. Genet.">
        <title>Multiple reference genome sequences of hot pepper reveal the massive evolution of plant disease resistance genes by retroduplication.</title>
        <authorList>
            <person name="Kim S."/>
            <person name="Park J."/>
            <person name="Yeom S.-I."/>
            <person name="Kim Y.-M."/>
            <person name="Seo E."/>
            <person name="Kim K.-T."/>
            <person name="Kim M.-S."/>
            <person name="Lee J.M."/>
            <person name="Cheong K."/>
            <person name="Shin H.-S."/>
            <person name="Kim S.-B."/>
            <person name="Han K."/>
            <person name="Lee J."/>
            <person name="Park M."/>
            <person name="Lee H.-A."/>
            <person name="Lee H.-Y."/>
            <person name="Lee Y."/>
            <person name="Oh S."/>
            <person name="Lee J.H."/>
            <person name="Choi E."/>
            <person name="Choi E."/>
            <person name="Lee S.E."/>
            <person name="Jeon J."/>
            <person name="Kim H."/>
            <person name="Choi G."/>
            <person name="Song H."/>
            <person name="Lee J."/>
            <person name="Lee S.-C."/>
            <person name="Kwon J.-K."/>
            <person name="Lee H.-Y."/>
            <person name="Koo N."/>
            <person name="Hong Y."/>
            <person name="Kim R.W."/>
            <person name="Kang W.-H."/>
            <person name="Huh J.H."/>
            <person name="Kang B.-C."/>
            <person name="Yang T.-J."/>
            <person name="Lee Y.-H."/>
            <person name="Bennetzen J.L."/>
            <person name="Choi D."/>
        </authorList>
    </citation>
    <scope>NUCLEOTIDE SEQUENCE [LARGE SCALE GENOMIC DNA]</scope>
    <source>
        <strain evidence="8">cv. PBC81</strain>
    </source>
</reference>
<organism evidence="7 8">
    <name type="scientific">Capsicum baccatum</name>
    <name type="common">Peruvian pepper</name>
    <dbReference type="NCBI Taxonomy" id="33114"/>
    <lineage>
        <taxon>Eukaryota</taxon>
        <taxon>Viridiplantae</taxon>
        <taxon>Streptophyta</taxon>
        <taxon>Embryophyta</taxon>
        <taxon>Tracheophyta</taxon>
        <taxon>Spermatophyta</taxon>
        <taxon>Magnoliopsida</taxon>
        <taxon>eudicotyledons</taxon>
        <taxon>Gunneridae</taxon>
        <taxon>Pentapetalae</taxon>
        <taxon>asterids</taxon>
        <taxon>lamiids</taxon>
        <taxon>Solanales</taxon>
        <taxon>Solanaceae</taxon>
        <taxon>Solanoideae</taxon>
        <taxon>Capsiceae</taxon>
        <taxon>Capsicum</taxon>
    </lineage>
</organism>
<evidence type="ECO:0000259" key="6">
    <source>
        <dbReference type="PROSITE" id="PS50011"/>
    </source>
</evidence>
<evidence type="ECO:0000313" key="8">
    <source>
        <dbReference type="Proteomes" id="UP000224567"/>
    </source>
</evidence>
<feature type="domain" description="Protein kinase" evidence="6">
    <location>
        <begin position="1"/>
        <end position="175"/>
    </location>
</feature>
<dbReference type="SUPFAM" id="SSF56112">
    <property type="entry name" value="Protein kinase-like (PK-like)"/>
    <property type="match status" value="1"/>
</dbReference>
<keyword evidence="4" id="KW-0449">Lipoprotein</keyword>
<feature type="region of interest" description="Disordered" evidence="5">
    <location>
        <begin position="142"/>
        <end position="175"/>
    </location>
</feature>
<evidence type="ECO:0000256" key="1">
    <source>
        <dbReference type="ARBA" id="ARBA00004193"/>
    </source>
</evidence>
<evidence type="ECO:0000256" key="3">
    <source>
        <dbReference type="ARBA" id="ARBA00023136"/>
    </source>
</evidence>
<dbReference type="GO" id="GO:0005886">
    <property type="term" value="C:plasma membrane"/>
    <property type="evidence" value="ECO:0007669"/>
    <property type="project" value="UniProtKB-SubCell"/>
</dbReference>
<dbReference type="PROSITE" id="PS50011">
    <property type="entry name" value="PROTEIN_KINASE_DOM"/>
    <property type="match status" value="1"/>
</dbReference>
<dbReference type="GO" id="GO:0004674">
    <property type="term" value="F:protein serine/threonine kinase activity"/>
    <property type="evidence" value="ECO:0007669"/>
    <property type="project" value="UniProtKB-KW"/>
</dbReference>
<keyword evidence="2" id="KW-0418">Kinase</keyword>
<comment type="caution">
    <text evidence="7">The sequence shown here is derived from an EMBL/GenBank/DDBJ whole genome shotgun (WGS) entry which is preliminary data.</text>
</comment>
<evidence type="ECO:0000256" key="4">
    <source>
        <dbReference type="ARBA" id="ARBA00023288"/>
    </source>
</evidence>
<protein>
    <submittedName>
        <fullName evidence="7">Protein STRUBBELIG-RECEPTOR FAMILY 8</fullName>
    </submittedName>
</protein>
<evidence type="ECO:0000256" key="2">
    <source>
        <dbReference type="ARBA" id="ARBA00022527"/>
    </source>
</evidence>
<dbReference type="Gene3D" id="1.10.510.10">
    <property type="entry name" value="Transferase(Phosphotransferase) domain 1"/>
    <property type="match status" value="1"/>
</dbReference>
<dbReference type="InterPro" id="IPR000719">
    <property type="entry name" value="Prot_kinase_dom"/>
</dbReference>
<dbReference type="InterPro" id="IPR011009">
    <property type="entry name" value="Kinase-like_dom_sf"/>
</dbReference>
<dbReference type="AlphaFoldDB" id="A0A2G2V9P0"/>
<dbReference type="PANTHER" id="PTHR47985">
    <property type="entry name" value="OS07G0668900 PROTEIN"/>
    <property type="match status" value="1"/>
</dbReference>
<dbReference type="Proteomes" id="UP000224567">
    <property type="component" value="Unassembled WGS sequence"/>
</dbReference>